<comment type="caution">
    <text evidence="2">The sequence shown here is derived from an EMBL/GenBank/DDBJ whole genome shotgun (WGS) entry which is preliminary data.</text>
</comment>
<proteinExistence type="predicted"/>
<evidence type="ECO:0000256" key="1">
    <source>
        <dbReference type="SAM" id="SignalP"/>
    </source>
</evidence>
<feature type="chain" id="PRO_5017552534" description="Secretion system C-terminal sorting domain-containing protein" evidence="1">
    <location>
        <begin position="24"/>
        <end position="126"/>
    </location>
</feature>
<dbReference type="AlphaFoldDB" id="A0A3D8Y4E8"/>
<keyword evidence="1" id="KW-0732">Signal</keyword>
<dbReference type="RefSeq" id="WP_115833618.1">
    <property type="nucleotide sequence ID" value="NZ_QNUL01000030.1"/>
</dbReference>
<feature type="signal peptide" evidence="1">
    <location>
        <begin position="1"/>
        <end position="23"/>
    </location>
</feature>
<dbReference type="Gene3D" id="2.60.40.3080">
    <property type="match status" value="1"/>
</dbReference>
<sequence>MKTSVKYLALVFAFVATAFTANAEDKETKKSAGFGTGIYATTKGTIRVLVEKVNTEANTTIYLRNEKGNIIYRETVGKNLQQFGRTLNVDDLSAGKYQIEVICNGEKQSKSFELAAPKMERTLLVK</sequence>
<dbReference type="Proteomes" id="UP000256373">
    <property type="component" value="Unassembled WGS sequence"/>
</dbReference>
<name>A0A3D8Y4E8_9BACT</name>
<evidence type="ECO:0000313" key="2">
    <source>
        <dbReference type="EMBL" id="REA57151.1"/>
    </source>
</evidence>
<protein>
    <recommendedName>
        <fullName evidence="4">Secretion system C-terminal sorting domain-containing protein</fullName>
    </recommendedName>
</protein>
<keyword evidence="3" id="KW-1185">Reference proteome</keyword>
<accession>A0A3D8Y4E8</accession>
<dbReference type="EMBL" id="QNUL01000030">
    <property type="protein sequence ID" value="REA57151.1"/>
    <property type="molecule type" value="Genomic_DNA"/>
</dbReference>
<gene>
    <name evidence="2" type="ORF">DSL64_24655</name>
</gene>
<reference evidence="2 3" key="1">
    <citation type="submission" date="2018-07" db="EMBL/GenBank/DDBJ databases">
        <title>Dyadobacter roseus sp. nov., isolated from rose rhizosphere soil.</title>
        <authorList>
            <person name="Chen L."/>
        </authorList>
    </citation>
    <scope>NUCLEOTIDE SEQUENCE [LARGE SCALE GENOMIC DNA]</scope>
    <source>
        <strain evidence="2 3">RS19</strain>
    </source>
</reference>
<evidence type="ECO:0008006" key="4">
    <source>
        <dbReference type="Google" id="ProtNLM"/>
    </source>
</evidence>
<organism evidence="2 3">
    <name type="scientific">Dyadobacter luteus</name>
    <dbReference type="NCBI Taxonomy" id="2259619"/>
    <lineage>
        <taxon>Bacteria</taxon>
        <taxon>Pseudomonadati</taxon>
        <taxon>Bacteroidota</taxon>
        <taxon>Cytophagia</taxon>
        <taxon>Cytophagales</taxon>
        <taxon>Spirosomataceae</taxon>
        <taxon>Dyadobacter</taxon>
    </lineage>
</organism>
<dbReference type="OrthoDB" id="961604at2"/>
<evidence type="ECO:0000313" key="3">
    <source>
        <dbReference type="Proteomes" id="UP000256373"/>
    </source>
</evidence>